<keyword evidence="2" id="KW-1185">Reference proteome</keyword>
<gene>
    <name evidence="1" type="ORF">WJ0W_005463</name>
</gene>
<evidence type="ECO:0000313" key="2">
    <source>
        <dbReference type="Proteomes" id="UP001154322"/>
    </source>
</evidence>
<protein>
    <submittedName>
        <fullName evidence="1">Uncharacterized protein</fullName>
    </submittedName>
</protein>
<proteinExistence type="predicted"/>
<reference evidence="1" key="1">
    <citation type="submission" date="2022-06" db="EMBL/GenBank/DDBJ databases">
        <authorList>
            <person name="Dietemann V."/>
            <person name="Ory F."/>
            <person name="Dainat B."/>
            <person name="Oberhansli S."/>
        </authorList>
    </citation>
    <scope>NUCLEOTIDE SEQUENCE</scope>
    <source>
        <strain evidence="1">Ena-SAMPLE-TAB-26-04-2022-14:26:32:270-5432</strain>
    </source>
</reference>
<comment type="caution">
    <text evidence="1">The sequence shown here is derived from an EMBL/GenBank/DDBJ whole genome shotgun (WGS) entry which is preliminary data.</text>
</comment>
<organism evidence="1 2">
    <name type="scientific">Paenibacillus melissococcoides</name>
    <dbReference type="NCBI Taxonomy" id="2912268"/>
    <lineage>
        <taxon>Bacteria</taxon>
        <taxon>Bacillati</taxon>
        <taxon>Bacillota</taxon>
        <taxon>Bacilli</taxon>
        <taxon>Bacillales</taxon>
        <taxon>Paenibacillaceae</taxon>
        <taxon>Paenibacillus</taxon>
    </lineage>
</organism>
<dbReference type="RefSeq" id="WP_213430946.1">
    <property type="nucleotide sequence ID" value="NZ_AP031286.1"/>
</dbReference>
<sequence length="105" mass="12097">MDKKEIQTVVLISEEDVRTIYRFRQLSTNGPGQFLLELWNGQVIRRFVIRQTDNGLTELVDEVGNVQRVVGVSYGIPNNDDQKVETRFAIADSFHSALNLWQFVL</sequence>
<name>A0ABM9G910_9BACL</name>
<dbReference type="Proteomes" id="UP001154322">
    <property type="component" value="Unassembled WGS sequence"/>
</dbReference>
<evidence type="ECO:0000313" key="1">
    <source>
        <dbReference type="EMBL" id="CAH8248205.1"/>
    </source>
</evidence>
<dbReference type="EMBL" id="CALYLO010000009">
    <property type="protein sequence ID" value="CAH8248205.1"/>
    <property type="molecule type" value="Genomic_DNA"/>
</dbReference>
<accession>A0ABM9G910</accession>